<dbReference type="EMBL" id="AWUE01015884">
    <property type="protein sequence ID" value="OMO95160.1"/>
    <property type="molecule type" value="Genomic_DNA"/>
</dbReference>
<evidence type="ECO:0000313" key="1">
    <source>
        <dbReference type="EMBL" id="OMO95160.1"/>
    </source>
</evidence>
<feature type="non-terminal residue" evidence="1">
    <location>
        <position position="1"/>
    </location>
</feature>
<gene>
    <name evidence="1" type="ORF">COLO4_16048</name>
</gene>
<evidence type="ECO:0000313" key="2">
    <source>
        <dbReference type="Proteomes" id="UP000187203"/>
    </source>
</evidence>
<organism evidence="1 2">
    <name type="scientific">Corchorus olitorius</name>
    <dbReference type="NCBI Taxonomy" id="93759"/>
    <lineage>
        <taxon>Eukaryota</taxon>
        <taxon>Viridiplantae</taxon>
        <taxon>Streptophyta</taxon>
        <taxon>Embryophyta</taxon>
        <taxon>Tracheophyta</taxon>
        <taxon>Spermatophyta</taxon>
        <taxon>Magnoliopsida</taxon>
        <taxon>eudicotyledons</taxon>
        <taxon>Gunneridae</taxon>
        <taxon>Pentapetalae</taxon>
        <taxon>rosids</taxon>
        <taxon>malvids</taxon>
        <taxon>Malvales</taxon>
        <taxon>Malvaceae</taxon>
        <taxon>Grewioideae</taxon>
        <taxon>Apeibeae</taxon>
        <taxon>Corchorus</taxon>
    </lineage>
</organism>
<proteinExistence type="predicted"/>
<keyword evidence="2" id="KW-1185">Reference proteome</keyword>
<sequence length="67" mass="6891">ENFKATLRAAEAEAGDDPTALAAIDKNALFAEHAGGSKGRQSGRGNLVLAKRCGVVDPTAALVQQNQ</sequence>
<name>A0A1R3JK33_9ROSI</name>
<dbReference type="Proteomes" id="UP000187203">
    <property type="component" value="Unassembled WGS sequence"/>
</dbReference>
<dbReference type="AlphaFoldDB" id="A0A1R3JK33"/>
<reference evidence="2" key="1">
    <citation type="submission" date="2013-09" db="EMBL/GenBank/DDBJ databases">
        <title>Corchorus olitorius genome sequencing.</title>
        <authorList>
            <person name="Alam M."/>
            <person name="Haque M.S."/>
            <person name="Islam M.S."/>
            <person name="Emdad E.M."/>
            <person name="Islam M.M."/>
            <person name="Ahmed B."/>
            <person name="Halim A."/>
            <person name="Hossen Q.M.M."/>
            <person name="Hossain M.Z."/>
            <person name="Ahmed R."/>
            <person name="Khan M.M."/>
            <person name="Islam R."/>
            <person name="Rashid M.M."/>
            <person name="Khan S.A."/>
            <person name="Rahman M.S."/>
            <person name="Alam M."/>
            <person name="Yahiya A.S."/>
            <person name="Khan M.S."/>
            <person name="Azam M.S."/>
            <person name="Haque T."/>
            <person name="Lashkar M.Z.H."/>
            <person name="Akhand A.I."/>
            <person name="Morshed G."/>
            <person name="Roy S."/>
            <person name="Uddin K.S."/>
            <person name="Rabeya T."/>
            <person name="Hossain A.S."/>
            <person name="Chowdhury A."/>
            <person name="Snigdha A.R."/>
            <person name="Mortoza M.S."/>
            <person name="Matin S.A."/>
            <person name="Hoque S.M.E."/>
            <person name="Islam M.K."/>
            <person name="Roy D.K."/>
            <person name="Haider R."/>
            <person name="Moosa M.M."/>
            <person name="Elias S.M."/>
            <person name="Hasan A.M."/>
            <person name="Jahan S."/>
            <person name="Shafiuddin M."/>
            <person name="Mahmood N."/>
            <person name="Shommy N.S."/>
        </authorList>
    </citation>
    <scope>NUCLEOTIDE SEQUENCE [LARGE SCALE GENOMIC DNA]</scope>
    <source>
        <strain evidence="2">cv. O-4</strain>
    </source>
</reference>
<accession>A0A1R3JK33</accession>
<protein>
    <submittedName>
        <fullName evidence="1">Uncharacterized protein</fullName>
    </submittedName>
</protein>
<comment type="caution">
    <text evidence="1">The sequence shown here is derived from an EMBL/GenBank/DDBJ whole genome shotgun (WGS) entry which is preliminary data.</text>
</comment>